<accession>A0ABS4DHH8</accession>
<gene>
    <name evidence="2" type="ORF">EYB53_024575</name>
</gene>
<evidence type="ECO:0008006" key="4">
    <source>
        <dbReference type="Google" id="ProtNLM"/>
    </source>
</evidence>
<dbReference type="PROSITE" id="PS51257">
    <property type="entry name" value="PROKAR_LIPOPROTEIN"/>
    <property type="match status" value="1"/>
</dbReference>
<evidence type="ECO:0000313" key="2">
    <source>
        <dbReference type="EMBL" id="MBP1468907.1"/>
    </source>
</evidence>
<comment type="caution">
    <text evidence="2">The sequence shown here is derived from an EMBL/GenBank/DDBJ whole genome shotgun (WGS) entry which is preliminary data.</text>
</comment>
<keyword evidence="1" id="KW-0472">Membrane</keyword>
<sequence>MLSKRQLIFIAIVCLAFLFVGGCGSTTSPIPTPTYRLVGTLTRDQRLEDALAELEPGKMLFNPPAEMIVGKAEMIVLRLSRDINDTTLATNVPGEGEPAIEEVPYLGLHMQASLRGEGFEIVPLAEEDQIVPRVGYAEWSWEVTPTESGVKKLILVATAKVELAKDDVEYRSLPVIERETYVNVSITYSFRKLLAASWKYLVSLAVLGVVVFNLSRLVLQQMEAKRRLQAETPNQVNVNYFDEVHNIVADDYAEGNIDSRTGIFDSAIGGSAIGVMENGSAQLSGRTLAPVVADTSLSLALDELHAAAHATRTQNNTTLAEDLDKVASDLEAALHAESAGDTTRRNAKLARVQTDLQALAQQQPELEALAALVARV</sequence>
<keyword evidence="1" id="KW-0812">Transmembrane</keyword>
<protein>
    <recommendedName>
        <fullName evidence="4">SURF1-like protein</fullName>
    </recommendedName>
</protein>
<reference evidence="2 3" key="1">
    <citation type="submission" date="2021-03" db="EMBL/GenBank/DDBJ databases">
        <authorList>
            <person name="Grouzdev D.S."/>
        </authorList>
    </citation>
    <scope>NUCLEOTIDE SEQUENCE [LARGE SCALE GENOMIC DNA]</scope>
    <source>
        <strain evidence="2 3">M50-1</strain>
    </source>
</reference>
<keyword evidence="3" id="KW-1185">Reference proteome</keyword>
<feature type="transmembrane region" description="Helical" evidence="1">
    <location>
        <begin position="198"/>
        <end position="219"/>
    </location>
</feature>
<dbReference type="RefSeq" id="WP_135482132.1">
    <property type="nucleotide sequence ID" value="NZ_SIJK02000112.1"/>
</dbReference>
<evidence type="ECO:0000256" key="1">
    <source>
        <dbReference type="SAM" id="Phobius"/>
    </source>
</evidence>
<keyword evidence="1" id="KW-1133">Transmembrane helix</keyword>
<evidence type="ECO:0000313" key="3">
    <source>
        <dbReference type="Proteomes" id="UP001193081"/>
    </source>
</evidence>
<organism evidence="2 3">
    <name type="scientific">Candidatus Chloroploca mongolica</name>
    <dbReference type="NCBI Taxonomy" id="2528176"/>
    <lineage>
        <taxon>Bacteria</taxon>
        <taxon>Bacillati</taxon>
        <taxon>Chloroflexota</taxon>
        <taxon>Chloroflexia</taxon>
        <taxon>Chloroflexales</taxon>
        <taxon>Chloroflexineae</taxon>
        <taxon>Oscillochloridaceae</taxon>
        <taxon>Candidatus Chloroploca</taxon>
    </lineage>
</organism>
<name>A0ABS4DHH8_9CHLR</name>
<dbReference type="EMBL" id="SIJK02000112">
    <property type="protein sequence ID" value="MBP1468907.1"/>
    <property type="molecule type" value="Genomic_DNA"/>
</dbReference>
<proteinExistence type="predicted"/>
<dbReference type="Proteomes" id="UP001193081">
    <property type="component" value="Unassembled WGS sequence"/>
</dbReference>